<proteinExistence type="predicted"/>
<keyword evidence="1" id="KW-0963">Cytoplasm</keyword>
<dbReference type="STRING" id="31234.E3LM48"/>
<dbReference type="Gene3D" id="2.60.40.10">
    <property type="entry name" value="Immunoglobulins"/>
    <property type="match status" value="1"/>
</dbReference>
<dbReference type="InterPro" id="IPR008962">
    <property type="entry name" value="PapD-like_sf"/>
</dbReference>
<dbReference type="PROSITE" id="PS50202">
    <property type="entry name" value="MSP"/>
    <property type="match status" value="1"/>
</dbReference>
<dbReference type="OrthoDB" id="5784868at2759"/>
<dbReference type="OMA" id="QGYNLCK"/>
<dbReference type="eggNOG" id="ENOG502TGIC">
    <property type="taxonomic scope" value="Eukaryota"/>
</dbReference>
<feature type="domain" description="MSP" evidence="2">
    <location>
        <begin position="319"/>
        <end position="407"/>
    </location>
</feature>
<dbReference type="KEGG" id="crq:GCK72_002091"/>
<protein>
    <recommendedName>
        <fullName evidence="1">Major sperm protein</fullName>
    </recommendedName>
</protein>
<evidence type="ECO:0000313" key="3">
    <source>
        <dbReference type="EMBL" id="EFP03122.1"/>
    </source>
</evidence>
<evidence type="ECO:0000259" key="2">
    <source>
        <dbReference type="PROSITE" id="PS50202"/>
    </source>
</evidence>
<keyword evidence="1" id="KW-0206">Cytoskeleton</keyword>
<evidence type="ECO:0000313" key="4">
    <source>
        <dbReference type="Proteomes" id="UP000008281"/>
    </source>
</evidence>
<comment type="function">
    <text evidence="1">Central component in molecular interactions underlying sperm crawling. Forms an extensive filament system that extends from sperm villipoda, along the leading edge of the pseudopod.</text>
</comment>
<name>E3LM48_CAERE</name>
<dbReference type="CTD" id="9815102"/>
<keyword evidence="4" id="KW-1185">Reference proteome</keyword>
<dbReference type="InParanoid" id="E3LM48"/>
<dbReference type="Pfam" id="PF00635">
    <property type="entry name" value="Motile_Sperm"/>
    <property type="match status" value="1"/>
</dbReference>
<dbReference type="HOGENOM" id="CLU_728109_0_0_1"/>
<dbReference type="InterPro" id="IPR000535">
    <property type="entry name" value="MSP_dom"/>
</dbReference>
<gene>
    <name evidence="3" type="ORF">CRE_28066</name>
</gene>
<dbReference type="GeneID" id="9815102"/>
<accession>E3LM48</accession>
<dbReference type="SUPFAM" id="SSF49354">
    <property type="entry name" value="PapD-like"/>
    <property type="match status" value="1"/>
</dbReference>
<dbReference type="FunCoup" id="E3LM48">
    <property type="interactions" value="116"/>
</dbReference>
<dbReference type="EMBL" id="DS268411">
    <property type="protein sequence ID" value="EFP03122.1"/>
    <property type="molecule type" value="Genomic_DNA"/>
</dbReference>
<organism evidence="4">
    <name type="scientific">Caenorhabditis remanei</name>
    <name type="common">Caenorhabditis vulgaris</name>
    <dbReference type="NCBI Taxonomy" id="31234"/>
    <lineage>
        <taxon>Eukaryota</taxon>
        <taxon>Metazoa</taxon>
        <taxon>Ecdysozoa</taxon>
        <taxon>Nematoda</taxon>
        <taxon>Chromadorea</taxon>
        <taxon>Rhabditida</taxon>
        <taxon>Rhabditina</taxon>
        <taxon>Rhabditomorpha</taxon>
        <taxon>Rhabditoidea</taxon>
        <taxon>Rhabditidae</taxon>
        <taxon>Peloderinae</taxon>
        <taxon>Caenorhabditis</taxon>
    </lineage>
</organism>
<dbReference type="Proteomes" id="UP000008281">
    <property type="component" value="Unassembled WGS sequence"/>
</dbReference>
<dbReference type="InterPro" id="IPR013783">
    <property type="entry name" value="Ig-like_fold"/>
</dbReference>
<dbReference type="RefSeq" id="XP_003114987.2">
    <property type="nucleotide sequence ID" value="XM_003114939.2"/>
</dbReference>
<evidence type="ECO:0000256" key="1">
    <source>
        <dbReference type="RuleBase" id="RU003425"/>
    </source>
</evidence>
<dbReference type="AlphaFoldDB" id="E3LM48"/>
<sequence length="407" mass="45350">MAHSLFIGQTTFWNQSEISNSKMAQESIGKRSIRREFDHAGGDNLQYQKEEYFENEESHLNVEMIERESDIQGQEHRYLGGLIGNKELIILSSLGVCMYLINGEYAQSVCTALTSVPPAVFSYRVLTNQQTTKQGYHTILFYWTIYGLIALIDQFIGSAQGYNLCKGGLLGVIFLHAVRSNSAAIPPSLNFMNQVSADIITSIFTRYDSDGSLVKTGPRTPTMTQFSDDSLRYIFSESEVSGNGKIEMSTAHSFMPSLEMQSTQRMSTASEYMKKSMSSEMRTMKIEEESSCQSSANDKHQINFQSMSALTMTQGNTPDIVTIPADHITFTGNNREEIVQVTNVSPLHIMFALKTNANTYLIAAPTSGILFSGQSMKIRVGVTENYFDDCSDPGVSIDKVGSFWLFN</sequence>
<reference evidence="3" key="1">
    <citation type="submission" date="2007-07" db="EMBL/GenBank/DDBJ databases">
        <title>PCAP assembly of the Caenorhabditis remanei genome.</title>
        <authorList>
            <consortium name="The Caenorhabditis remanei Sequencing Consortium"/>
            <person name="Wilson R.K."/>
        </authorList>
    </citation>
    <scope>NUCLEOTIDE SEQUENCE [LARGE SCALE GENOMIC DNA]</scope>
    <source>
        <strain evidence="3">PB4641</strain>
    </source>
</reference>